<keyword evidence="5" id="KW-0653">Protein transport</keyword>
<dbReference type="FunFam" id="3.90.76.10:FF:000001">
    <property type="entry name" value="Oligopeptide ABC transporter substrate-binding protein"/>
    <property type="match status" value="1"/>
</dbReference>
<dbReference type="InterPro" id="IPR030678">
    <property type="entry name" value="Peptide/Ni-bd"/>
</dbReference>
<dbReference type="Gene3D" id="3.90.76.10">
    <property type="entry name" value="Dipeptide-binding Protein, Domain 1"/>
    <property type="match status" value="1"/>
</dbReference>
<name>A0A1I2S2Y0_9LACO</name>
<comment type="similarity">
    <text evidence="2">Belongs to the bacterial solute-binding protein 5 family.</text>
</comment>
<evidence type="ECO:0000259" key="7">
    <source>
        <dbReference type="Pfam" id="PF00496"/>
    </source>
</evidence>
<evidence type="ECO:0000256" key="1">
    <source>
        <dbReference type="ARBA" id="ARBA00004196"/>
    </source>
</evidence>
<dbReference type="RefSeq" id="WP_014072788.1">
    <property type="nucleotide sequence ID" value="NZ_AYYL01000013.1"/>
</dbReference>
<feature type="signal peptide" evidence="6">
    <location>
        <begin position="1"/>
        <end position="20"/>
    </location>
</feature>
<dbReference type="PANTHER" id="PTHR30290">
    <property type="entry name" value="PERIPLASMIC BINDING COMPONENT OF ABC TRANSPORTER"/>
    <property type="match status" value="1"/>
</dbReference>
<evidence type="ECO:0000256" key="6">
    <source>
        <dbReference type="SAM" id="SignalP"/>
    </source>
</evidence>
<evidence type="ECO:0000313" key="8">
    <source>
        <dbReference type="EMBL" id="SFG45177.1"/>
    </source>
</evidence>
<dbReference type="Gene3D" id="3.40.190.10">
    <property type="entry name" value="Periplasmic binding protein-like II"/>
    <property type="match status" value="1"/>
</dbReference>
<comment type="subcellular location">
    <subcellularLocation>
        <location evidence="1">Cell envelope</location>
    </subcellularLocation>
</comment>
<dbReference type="CDD" id="cd08504">
    <property type="entry name" value="PBP2_OppA"/>
    <property type="match status" value="1"/>
</dbReference>
<gene>
    <name evidence="8" type="ORF">SAMN02910432_01436</name>
</gene>
<dbReference type="InterPro" id="IPR000914">
    <property type="entry name" value="SBP_5_dom"/>
</dbReference>
<organism evidence="8 9">
    <name type="scientific">Ligilactobacillus ruminis DSM 20403 = NBRC 102161</name>
    <dbReference type="NCBI Taxonomy" id="1423798"/>
    <lineage>
        <taxon>Bacteria</taxon>
        <taxon>Bacillati</taxon>
        <taxon>Bacillota</taxon>
        <taxon>Bacilli</taxon>
        <taxon>Lactobacillales</taxon>
        <taxon>Lactobacillaceae</taxon>
        <taxon>Ligilactobacillus</taxon>
    </lineage>
</organism>
<reference evidence="9" key="1">
    <citation type="submission" date="2016-10" db="EMBL/GenBank/DDBJ databases">
        <authorList>
            <person name="Varghese N."/>
            <person name="Submissions S."/>
        </authorList>
    </citation>
    <scope>NUCLEOTIDE SEQUENCE [LARGE SCALE GENOMIC DNA]</scope>
    <source>
        <strain evidence="9">DSM 20403</strain>
    </source>
</reference>
<feature type="chain" id="PRO_5038423461" evidence="6">
    <location>
        <begin position="21"/>
        <end position="542"/>
    </location>
</feature>
<keyword evidence="4 6" id="KW-0732">Signal</keyword>
<dbReference type="AlphaFoldDB" id="A0A1I2S2Y0"/>
<evidence type="ECO:0000256" key="4">
    <source>
        <dbReference type="ARBA" id="ARBA00022729"/>
    </source>
</evidence>
<dbReference type="GeneID" id="29802533"/>
<dbReference type="Gene3D" id="3.10.105.10">
    <property type="entry name" value="Dipeptide-binding Protein, Domain 3"/>
    <property type="match status" value="1"/>
</dbReference>
<dbReference type="GO" id="GO:0043190">
    <property type="term" value="C:ATP-binding cassette (ABC) transporter complex"/>
    <property type="evidence" value="ECO:0007669"/>
    <property type="project" value="InterPro"/>
</dbReference>
<dbReference type="PROSITE" id="PS51257">
    <property type="entry name" value="PROKAR_LIPOPROTEIN"/>
    <property type="match status" value="1"/>
</dbReference>
<protein>
    <submittedName>
        <fullName evidence="8">Oligopeptide transport system substrate-binding protein</fullName>
    </submittedName>
</protein>
<dbReference type="SUPFAM" id="SSF53850">
    <property type="entry name" value="Periplasmic binding protein-like II"/>
    <property type="match status" value="1"/>
</dbReference>
<dbReference type="PANTHER" id="PTHR30290:SF10">
    <property type="entry name" value="PERIPLASMIC OLIGOPEPTIDE-BINDING PROTEIN-RELATED"/>
    <property type="match status" value="1"/>
</dbReference>
<dbReference type="GO" id="GO:0042597">
    <property type="term" value="C:periplasmic space"/>
    <property type="evidence" value="ECO:0007669"/>
    <property type="project" value="UniProtKB-ARBA"/>
</dbReference>
<evidence type="ECO:0000256" key="3">
    <source>
        <dbReference type="ARBA" id="ARBA00022448"/>
    </source>
</evidence>
<evidence type="ECO:0000256" key="5">
    <source>
        <dbReference type="ARBA" id="ARBA00022856"/>
    </source>
</evidence>
<dbReference type="InterPro" id="IPR039424">
    <property type="entry name" value="SBP_5"/>
</dbReference>
<keyword evidence="5" id="KW-0571">Peptide transport</keyword>
<feature type="domain" description="Solute-binding protein family 5" evidence="7">
    <location>
        <begin position="83"/>
        <end position="452"/>
    </location>
</feature>
<dbReference type="GO" id="GO:1904680">
    <property type="term" value="F:peptide transmembrane transporter activity"/>
    <property type="evidence" value="ECO:0007669"/>
    <property type="project" value="TreeGrafter"/>
</dbReference>
<dbReference type="PIRSF" id="PIRSF002741">
    <property type="entry name" value="MppA"/>
    <property type="match status" value="1"/>
</dbReference>
<dbReference type="OrthoDB" id="403896at2"/>
<sequence length="542" mass="62524">MKARKIFVITISLVSSILSVGCSSHQTKKTHEKPVKKEIVMRIRDKIKTLDTAMSLDSNSLVINQNVFEGLYRYDKEGHLVLAGAESEKTEDEGRVHVYRLRKDSKWSNGDPVVAQDYVYAWKKLFSPKNDTSNWTNLLILKNAEEIHEGRKDLASLGVQALDDHTLRVELRANAPYYKEILAISATYPQNHAIAEKYGDDYGKTSESTVFNGPFTVKGLERGSHKWELIKNKNYWGKKDVKVKKFKYVVEKNKEKAQKNFFKGKFDYARIGCFYDKKLASKRGFHHRRIPEISIICFNQKRQVTGNVHFRRAVTYAIDRRKIAATKGFHGQALYGIVPADYSYSPENDVDYRKEAGKIVDLNKTKAKSEWEQAKKEIGKNQVEMTLTLNDSHDCLKIGKIIRNNLEKTLPGLHIRLKSVAVNDKLTQAIDYDYDMCYRTWQPRYVDSMAFAINGGIEHIKDDYDNPNYWNNLEKALVTNANEFSKRRQYLIAAEKDLIEKDAFVAPLCQQENGYLLNPKLQDVVFVPYGSDYILRDCRLKK</sequence>
<keyword evidence="3" id="KW-0813">Transport</keyword>
<dbReference type="GO" id="GO:0030313">
    <property type="term" value="C:cell envelope"/>
    <property type="evidence" value="ECO:0007669"/>
    <property type="project" value="UniProtKB-SubCell"/>
</dbReference>
<evidence type="ECO:0000313" key="9">
    <source>
        <dbReference type="Proteomes" id="UP000182635"/>
    </source>
</evidence>
<dbReference type="GO" id="GO:0015833">
    <property type="term" value="P:peptide transport"/>
    <property type="evidence" value="ECO:0007669"/>
    <property type="project" value="UniProtKB-KW"/>
</dbReference>
<accession>A0A1I2S2Y0</accession>
<dbReference type="Proteomes" id="UP000182635">
    <property type="component" value="Unassembled WGS sequence"/>
</dbReference>
<dbReference type="Pfam" id="PF00496">
    <property type="entry name" value="SBP_bac_5"/>
    <property type="match status" value="1"/>
</dbReference>
<dbReference type="EMBL" id="FOPI01000022">
    <property type="protein sequence ID" value="SFG45177.1"/>
    <property type="molecule type" value="Genomic_DNA"/>
</dbReference>
<proteinExistence type="inferred from homology"/>
<evidence type="ECO:0000256" key="2">
    <source>
        <dbReference type="ARBA" id="ARBA00005695"/>
    </source>
</evidence>